<evidence type="ECO:0000313" key="4">
    <source>
        <dbReference type="Proteomes" id="UP001589833"/>
    </source>
</evidence>
<protein>
    <submittedName>
        <fullName evidence="3">HEAT repeat domain-containing protein</fullName>
    </submittedName>
</protein>
<organism evidence="3 4">
    <name type="scientific">Halalkalibacter alkalisediminis</name>
    <dbReference type="NCBI Taxonomy" id="935616"/>
    <lineage>
        <taxon>Bacteria</taxon>
        <taxon>Bacillati</taxon>
        <taxon>Bacillota</taxon>
        <taxon>Bacilli</taxon>
        <taxon>Bacillales</taxon>
        <taxon>Bacillaceae</taxon>
        <taxon>Halalkalibacter</taxon>
    </lineage>
</organism>
<comment type="caution">
    <text evidence="3">The sequence shown here is derived from an EMBL/GenBank/DDBJ whole genome shotgun (WGS) entry which is preliminary data.</text>
</comment>
<dbReference type="Pfam" id="PF13646">
    <property type="entry name" value="HEAT_2"/>
    <property type="match status" value="1"/>
</dbReference>
<evidence type="ECO:0000256" key="1">
    <source>
        <dbReference type="SAM" id="Coils"/>
    </source>
</evidence>
<keyword evidence="2" id="KW-1133">Transmembrane helix</keyword>
<keyword evidence="4" id="KW-1185">Reference proteome</keyword>
<dbReference type="InterPro" id="IPR011989">
    <property type="entry name" value="ARM-like"/>
</dbReference>
<feature type="transmembrane region" description="Helical" evidence="2">
    <location>
        <begin position="6"/>
        <end position="24"/>
    </location>
</feature>
<accession>A0ABV6NBV4</accession>
<evidence type="ECO:0000256" key="2">
    <source>
        <dbReference type="SAM" id="Phobius"/>
    </source>
</evidence>
<feature type="coiled-coil region" evidence="1">
    <location>
        <begin position="29"/>
        <end position="56"/>
    </location>
</feature>
<name>A0ABV6NBV4_9BACI</name>
<gene>
    <name evidence="3" type="ORF">ACFFH4_03905</name>
</gene>
<dbReference type="Gene3D" id="1.25.10.10">
    <property type="entry name" value="Leucine-rich Repeat Variant"/>
    <property type="match status" value="1"/>
</dbReference>
<reference evidence="3 4" key="1">
    <citation type="submission" date="2024-09" db="EMBL/GenBank/DDBJ databases">
        <authorList>
            <person name="Sun Q."/>
            <person name="Mori K."/>
        </authorList>
    </citation>
    <scope>NUCLEOTIDE SEQUENCE [LARGE SCALE GENOMIC DNA]</scope>
    <source>
        <strain evidence="3 4">NCAIM B.02301</strain>
    </source>
</reference>
<keyword evidence="2" id="KW-0812">Transmembrane</keyword>
<keyword evidence="1" id="KW-0175">Coiled coil</keyword>
<evidence type="ECO:0000313" key="3">
    <source>
        <dbReference type="EMBL" id="MFC0558191.1"/>
    </source>
</evidence>
<dbReference type="SUPFAM" id="SSF48371">
    <property type="entry name" value="ARM repeat"/>
    <property type="match status" value="1"/>
</dbReference>
<dbReference type="Proteomes" id="UP001589833">
    <property type="component" value="Unassembled WGS sequence"/>
</dbReference>
<keyword evidence="2" id="KW-0472">Membrane</keyword>
<proteinExistence type="predicted"/>
<sequence>MTYLISLIMILFLLNITLLIYLLIRKNYHQRKQIRKMELEKEVTLLIEEIARNKREGIPSSVKRSFLFYEVLQEIISHYIQLFNDQETSSALKQVASDELSVLYRKKLRKGSWSERMNVLYYIEDFEMKVLRGDLWLEYETKKQTEAEKYQIIRALATLHDKRLLDQIKGSPDWPYFLFKECFRRYGVEPLHFLIENCLTDLSERVQVALLDVAIESKDLKLSSLFDELLLADSPEVRIRALKAIFVFGATSKEQELVQFQSSDHWVERMLFARIAGKLKLQRYCELLVKLLSDSSWWVRQAAAESLARYESGLFILEFVYETSKDKFARDTAYQWLGEAVGQNVDNE</sequence>
<dbReference type="RefSeq" id="WP_273841120.1">
    <property type="nucleotide sequence ID" value="NZ_JAQQWT010000003.1"/>
</dbReference>
<dbReference type="InterPro" id="IPR016024">
    <property type="entry name" value="ARM-type_fold"/>
</dbReference>
<dbReference type="EMBL" id="JBHLTR010000004">
    <property type="protein sequence ID" value="MFC0558191.1"/>
    <property type="molecule type" value="Genomic_DNA"/>
</dbReference>